<evidence type="ECO:0000256" key="5">
    <source>
        <dbReference type="ARBA" id="ARBA00022989"/>
    </source>
</evidence>
<dbReference type="InterPro" id="IPR050133">
    <property type="entry name" value="NqrDE/RnfAE_oxidrdctase"/>
</dbReference>
<feature type="transmembrane region" description="Helical" evidence="7">
    <location>
        <begin position="123"/>
        <end position="142"/>
    </location>
</feature>
<comment type="caution">
    <text evidence="8">The sequence shown here is derived from an EMBL/GenBank/DDBJ whole genome shotgun (WGS) entry which is preliminary data.</text>
</comment>
<evidence type="ECO:0000256" key="1">
    <source>
        <dbReference type="ARBA" id="ARBA00004127"/>
    </source>
</evidence>
<proteinExistence type="predicted"/>
<evidence type="ECO:0000313" key="9">
    <source>
        <dbReference type="Proteomes" id="UP000189670"/>
    </source>
</evidence>
<dbReference type="Proteomes" id="UP000189670">
    <property type="component" value="Unassembled WGS sequence"/>
</dbReference>
<evidence type="ECO:0000256" key="4">
    <source>
        <dbReference type="ARBA" id="ARBA00022967"/>
    </source>
</evidence>
<dbReference type="PANTHER" id="PTHR30335">
    <property type="entry name" value="INTEGRAL MEMBRANE PROTEIN OF SOXR-REDUCING COMPLEX"/>
    <property type="match status" value="1"/>
</dbReference>
<organism evidence="8 9">
    <name type="scientific">Candidatus Magnetoglobus multicellularis str. Araruama</name>
    <dbReference type="NCBI Taxonomy" id="890399"/>
    <lineage>
        <taxon>Bacteria</taxon>
        <taxon>Pseudomonadati</taxon>
        <taxon>Thermodesulfobacteriota</taxon>
        <taxon>Desulfobacteria</taxon>
        <taxon>Desulfobacterales</taxon>
        <taxon>Desulfobacteraceae</taxon>
        <taxon>Candidatus Magnetoglobus</taxon>
    </lineage>
</organism>
<evidence type="ECO:0000256" key="6">
    <source>
        <dbReference type="ARBA" id="ARBA00023136"/>
    </source>
</evidence>
<comment type="subcellular location">
    <subcellularLocation>
        <location evidence="1">Endomembrane system</location>
        <topology evidence="1">Multi-pass membrane protein</topology>
    </subcellularLocation>
</comment>
<name>A0A1V1PE63_9BACT</name>
<feature type="transmembrane region" description="Helical" evidence="7">
    <location>
        <begin position="162"/>
        <end position="183"/>
    </location>
</feature>
<feature type="transmembrane region" description="Helical" evidence="7">
    <location>
        <begin position="228"/>
        <end position="248"/>
    </location>
</feature>
<dbReference type="GO" id="GO:0005886">
    <property type="term" value="C:plasma membrane"/>
    <property type="evidence" value="ECO:0007669"/>
    <property type="project" value="TreeGrafter"/>
</dbReference>
<accession>A0A1V1PE63</accession>
<feature type="transmembrane region" description="Helical" evidence="7">
    <location>
        <begin position="296"/>
        <end position="316"/>
    </location>
</feature>
<keyword evidence="6 7" id="KW-0472">Membrane</keyword>
<dbReference type="GO" id="GO:0012505">
    <property type="term" value="C:endomembrane system"/>
    <property type="evidence" value="ECO:0007669"/>
    <property type="project" value="UniProtKB-SubCell"/>
</dbReference>
<keyword evidence="2" id="KW-0813">Transport</keyword>
<gene>
    <name evidence="8" type="primary">rnfA</name>
    <name evidence="8" type="ORF">OMM_01168</name>
</gene>
<dbReference type="Pfam" id="PF02508">
    <property type="entry name" value="Rnf-Nqr"/>
    <property type="match status" value="1"/>
</dbReference>
<dbReference type="InterPro" id="IPR003667">
    <property type="entry name" value="NqrDE/RnfAE"/>
</dbReference>
<evidence type="ECO:0000256" key="7">
    <source>
        <dbReference type="SAM" id="Phobius"/>
    </source>
</evidence>
<evidence type="ECO:0000256" key="3">
    <source>
        <dbReference type="ARBA" id="ARBA00022692"/>
    </source>
</evidence>
<sequence length="317" mass="35667">MIRSKITPWIVCVCILLGCTACNTEHRFIKRTEFQKNNTIVICFAAPVDESWANNFVSFRINEQQDPDILLAINRVELSDDRCTLKIFMKDPLNKSNPHQVLLPDIMSTGKSQGTALVSVKKLYWGNLLSILIGAMFIYNYVFVKYLGLCVYLGVTQKKSTAIGMGFTFTIVIIFSTSISWFLYQYILKPFQIEFLQIIVFIGLVSLTVQAVDTILRKVNPVLFKEFGVYLVLIISSCLILAVPLIMAAQNYDFFESLMLSSGAGLGFFIALFLMSCVRERIDLAPIPESYRGMPIAFIVSGLFALSFMGFSGMSIF</sequence>
<keyword evidence="3 7" id="KW-0812">Transmembrane</keyword>
<dbReference type="PROSITE" id="PS51257">
    <property type="entry name" value="PROKAR_LIPOPROTEIN"/>
    <property type="match status" value="1"/>
</dbReference>
<evidence type="ECO:0000256" key="2">
    <source>
        <dbReference type="ARBA" id="ARBA00022448"/>
    </source>
</evidence>
<dbReference type="PANTHER" id="PTHR30335:SF0">
    <property type="entry name" value="ION-TRANSLOCATING OXIDOREDUCTASE COMPLEX SUBUNIT A"/>
    <property type="match status" value="1"/>
</dbReference>
<feature type="transmembrane region" description="Helical" evidence="7">
    <location>
        <begin position="254"/>
        <end position="275"/>
    </location>
</feature>
<feature type="transmembrane region" description="Helical" evidence="7">
    <location>
        <begin position="195"/>
        <end position="216"/>
    </location>
</feature>
<keyword evidence="5 7" id="KW-1133">Transmembrane helix</keyword>
<protein>
    <submittedName>
        <fullName evidence="8">Electron transport complex protein rnfA</fullName>
    </submittedName>
</protein>
<dbReference type="EMBL" id="ATBP01000082">
    <property type="protein sequence ID" value="ETR73167.1"/>
    <property type="molecule type" value="Genomic_DNA"/>
</dbReference>
<evidence type="ECO:0000313" key="8">
    <source>
        <dbReference type="EMBL" id="ETR73167.1"/>
    </source>
</evidence>
<reference evidence="9" key="1">
    <citation type="submission" date="2012-11" db="EMBL/GenBank/DDBJ databases">
        <authorList>
            <person name="Lucero-Rivera Y.E."/>
            <person name="Tovar-Ramirez D."/>
        </authorList>
    </citation>
    <scope>NUCLEOTIDE SEQUENCE [LARGE SCALE GENOMIC DNA]</scope>
    <source>
        <strain evidence="9">Araruama</strain>
    </source>
</reference>
<keyword evidence="4" id="KW-1278">Translocase</keyword>
<dbReference type="AlphaFoldDB" id="A0A1V1PE63"/>